<gene>
    <name evidence="7" type="ORF">D5366_06650</name>
</gene>
<dbReference type="KEGG" id="ntn:D5366_06650"/>
<proteinExistence type="inferred from homology"/>
<evidence type="ECO:0000259" key="6">
    <source>
        <dbReference type="PROSITE" id="PS00631"/>
    </source>
</evidence>
<evidence type="ECO:0000313" key="8">
    <source>
        <dbReference type="Proteomes" id="UP000317214"/>
    </source>
</evidence>
<protein>
    <submittedName>
        <fullName evidence="7">Leucyl aminopeptidase family protein</fullName>
    </submittedName>
</protein>
<dbReference type="CDD" id="cd00433">
    <property type="entry name" value="Peptidase_M17"/>
    <property type="match status" value="1"/>
</dbReference>
<dbReference type="PROSITE" id="PS00631">
    <property type="entry name" value="CYTOSOL_AP"/>
    <property type="match status" value="1"/>
</dbReference>
<dbReference type="PANTHER" id="PTHR11963">
    <property type="entry name" value="LEUCINE AMINOPEPTIDASE-RELATED"/>
    <property type="match status" value="1"/>
</dbReference>
<keyword evidence="3" id="KW-0645">Protease</keyword>
<dbReference type="Pfam" id="PF00883">
    <property type="entry name" value="Peptidase_M17"/>
    <property type="match status" value="1"/>
</dbReference>
<dbReference type="InterPro" id="IPR043472">
    <property type="entry name" value="Macro_dom-like"/>
</dbReference>
<organism evidence="7 8">
    <name type="scientific">Neokomagataea tanensis</name>
    <dbReference type="NCBI Taxonomy" id="661191"/>
    <lineage>
        <taxon>Bacteria</taxon>
        <taxon>Pseudomonadati</taxon>
        <taxon>Pseudomonadota</taxon>
        <taxon>Alphaproteobacteria</taxon>
        <taxon>Acetobacterales</taxon>
        <taxon>Acetobacteraceae</taxon>
        <taxon>Neokomagataea</taxon>
    </lineage>
</organism>
<dbReference type="InterPro" id="IPR000819">
    <property type="entry name" value="Peptidase_M17_C"/>
</dbReference>
<keyword evidence="2 7" id="KW-0031">Aminopeptidase</keyword>
<dbReference type="GO" id="GO:0006508">
    <property type="term" value="P:proteolysis"/>
    <property type="evidence" value="ECO:0007669"/>
    <property type="project" value="UniProtKB-KW"/>
</dbReference>
<feature type="domain" description="Cytosol aminopeptidase" evidence="6">
    <location>
        <begin position="308"/>
        <end position="315"/>
    </location>
</feature>
<dbReference type="SUPFAM" id="SSF53187">
    <property type="entry name" value="Zn-dependent exopeptidases"/>
    <property type="match status" value="1"/>
</dbReference>
<dbReference type="OrthoDB" id="9809354at2"/>
<comment type="similarity">
    <text evidence="1">Belongs to the peptidase M17 family.</text>
</comment>
<sequence length="459" mass="48978">MRRVIFMQKLPFITAPAVGADGTAVKKLYLVAQSHTAEIEAQHAEWLKAQAFQSLPSRYAHLPDGALYVVDVEQAQNPLAYGALGTLLSAGDWTLVLIGLPEAARAAVILGFAMGAYRYHVRGRDPFTTRIITEESDAPALALVKATWLGRDLINIPANLLGPVELAEHAENALSARGASVDLVQGDALEAAYPCLAAVGAGSDRPARVVVGRWQKREGAPLISLVGKGVCFDTGGYDLKPPAGMLRMKKDMGGAALALAVACAVIDLGLDVTLEVRLGCVENSVSGHAMRPGDVLKTRSGKTVEVGNTDAEGRLVLCDLLTEASEKRPEWLLDMATLTGAARVALGPDLPALFANDDEMAQIICESGKEHADPLWRMPLWHGYDAWLDSRIADMGNVTAKPMAGAITAALYLQRFVPKGQKWCHIDTYAWNDASYPGRPEGGETLALRAIVGAIAKIC</sequence>
<dbReference type="GO" id="GO:0070006">
    <property type="term" value="F:metalloaminopeptidase activity"/>
    <property type="evidence" value="ECO:0007669"/>
    <property type="project" value="InterPro"/>
</dbReference>
<dbReference type="InterPro" id="IPR011356">
    <property type="entry name" value="Leucine_aapep/pepB"/>
</dbReference>
<evidence type="ECO:0000256" key="1">
    <source>
        <dbReference type="ARBA" id="ARBA00009528"/>
    </source>
</evidence>
<keyword evidence="8" id="KW-1185">Reference proteome</keyword>
<dbReference type="Proteomes" id="UP000317214">
    <property type="component" value="Chromosome"/>
</dbReference>
<evidence type="ECO:0000256" key="2">
    <source>
        <dbReference type="ARBA" id="ARBA00022438"/>
    </source>
</evidence>
<keyword evidence="4" id="KW-0378">Hydrolase</keyword>
<keyword evidence="5" id="KW-0464">Manganese</keyword>
<accession>A0A4Y6VAE1</accession>
<evidence type="ECO:0000256" key="4">
    <source>
        <dbReference type="ARBA" id="ARBA00022801"/>
    </source>
</evidence>
<name>A0A4Y6VAE1_9PROT</name>
<dbReference type="GO" id="GO:0030145">
    <property type="term" value="F:manganese ion binding"/>
    <property type="evidence" value="ECO:0007669"/>
    <property type="project" value="InterPro"/>
</dbReference>
<evidence type="ECO:0000256" key="5">
    <source>
        <dbReference type="ARBA" id="ARBA00023211"/>
    </source>
</evidence>
<dbReference type="GO" id="GO:0005737">
    <property type="term" value="C:cytoplasm"/>
    <property type="evidence" value="ECO:0007669"/>
    <property type="project" value="InterPro"/>
</dbReference>
<dbReference type="PANTHER" id="PTHR11963:SF20">
    <property type="entry name" value="PEPTIDASE B"/>
    <property type="match status" value="1"/>
</dbReference>
<evidence type="ECO:0000313" key="7">
    <source>
        <dbReference type="EMBL" id="QDH25908.1"/>
    </source>
</evidence>
<evidence type="ECO:0000256" key="3">
    <source>
        <dbReference type="ARBA" id="ARBA00022670"/>
    </source>
</evidence>
<reference evidence="7 8" key="1">
    <citation type="submission" date="2018-09" db="EMBL/GenBank/DDBJ databases">
        <title>The complete genome sequence of Neokomagataea tanensis NBRC 106556(T).</title>
        <authorList>
            <person name="Chua K.-O."/>
            <person name="See-Too W.-S."/>
            <person name="Hong K.-W."/>
            <person name="Yin W.-F."/>
            <person name="Chan K.-G."/>
        </authorList>
    </citation>
    <scope>NUCLEOTIDE SEQUENCE [LARGE SCALE GENOMIC DNA]</scope>
    <source>
        <strain evidence="8">AH13 \ NBRC 106556</strain>
    </source>
</reference>
<dbReference type="Gene3D" id="3.40.220.10">
    <property type="entry name" value="Leucine Aminopeptidase, subunit E, domain 1"/>
    <property type="match status" value="1"/>
</dbReference>
<dbReference type="Gene3D" id="3.40.630.10">
    <property type="entry name" value="Zn peptidases"/>
    <property type="match status" value="1"/>
</dbReference>
<dbReference type="AlphaFoldDB" id="A0A4Y6VAE1"/>
<dbReference type="EMBL" id="CP032485">
    <property type="protein sequence ID" value="QDH25908.1"/>
    <property type="molecule type" value="Genomic_DNA"/>
</dbReference>
<dbReference type="PRINTS" id="PR00481">
    <property type="entry name" value="LAMNOPPTDASE"/>
</dbReference>